<reference evidence="1 2" key="1">
    <citation type="submission" date="2016-10" db="EMBL/GenBank/DDBJ databases">
        <authorList>
            <person name="de Groot N.N."/>
        </authorList>
    </citation>
    <scope>NUCLEOTIDE SEQUENCE [LARGE SCALE GENOMIC DNA]</scope>
    <source>
        <strain evidence="1 2">DSM 25186</strain>
    </source>
</reference>
<dbReference type="STRING" id="1075417.SAMN05421823_104496"/>
<dbReference type="AlphaFoldDB" id="A0A1G9HPC6"/>
<dbReference type="InterPro" id="IPR023286">
    <property type="entry name" value="ABATE_dom_sf"/>
</dbReference>
<gene>
    <name evidence="1" type="ORF">SAMN05421823_104496</name>
</gene>
<accession>A0A1G9HPC6</accession>
<dbReference type="RefSeq" id="WP_143017268.1">
    <property type="nucleotide sequence ID" value="NZ_FNFO01000004.1"/>
</dbReference>
<name>A0A1G9HPC6_9BACT</name>
<dbReference type="SUPFAM" id="SSF160904">
    <property type="entry name" value="Jann2411-like"/>
    <property type="match status" value="1"/>
</dbReference>
<organism evidence="1 2">
    <name type="scientific">Catalinimonas alkaloidigena</name>
    <dbReference type="NCBI Taxonomy" id="1075417"/>
    <lineage>
        <taxon>Bacteria</taxon>
        <taxon>Pseudomonadati</taxon>
        <taxon>Bacteroidota</taxon>
        <taxon>Cytophagia</taxon>
        <taxon>Cytophagales</taxon>
        <taxon>Catalimonadaceae</taxon>
        <taxon>Catalinimonas</taxon>
    </lineage>
</organism>
<evidence type="ECO:0000313" key="2">
    <source>
        <dbReference type="Proteomes" id="UP000198510"/>
    </source>
</evidence>
<dbReference type="Proteomes" id="UP000198510">
    <property type="component" value="Unassembled WGS sequence"/>
</dbReference>
<proteinExistence type="predicted"/>
<sequence>MSQERTPATVRTCQNPACQQAYTPRTAQQRFCCKKCSNAFHNPAHYRKVQEQRAFEAPLQHNREIISLLYDRLHQRVVSREFLVQAKFNFAVSGFGVKDREGRHALHLYDFLLYTEDRKTFVLKKL</sequence>
<evidence type="ECO:0000313" key="1">
    <source>
        <dbReference type="EMBL" id="SDL14808.1"/>
    </source>
</evidence>
<protein>
    <submittedName>
        <fullName evidence="1">Uncharacterized protein</fullName>
    </submittedName>
</protein>
<dbReference type="EMBL" id="FNFO01000004">
    <property type="protein sequence ID" value="SDL14808.1"/>
    <property type="molecule type" value="Genomic_DNA"/>
</dbReference>
<keyword evidence="2" id="KW-1185">Reference proteome</keyword>